<evidence type="ECO:0000313" key="2">
    <source>
        <dbReference type="Proteomes" id="UP000298652"/>
    </source>
</evidence>
<organism evidence="1 2">
    <name type="scientific">Setaria viridis</name>
    <name type="common">Green bristlegrass</name>
    <name type="synonym">Setaria italica subsp. viridis</name>
    <dbReference type="NCBI Taxonomy" id="4556"/>
    <lineage>
        <taxon>Eukaryota</taxon>
        <taxon>Viridiplantae</taxon>
        <taxon>Streptophyta</taxon>
        <taxon>Embryophyta</taxon>
        <taxon>Tracheophyta</taxon>
        <taxon>Spermatophyta</taxon>
        <taxon>Magnoliopsida</taxon>
        <taxon>Liliopsida</taxon>
        <taxon>Poales</taxon>
        <taxon>Poaceae</taxon>
        <taxon>PACMAD clade</taxon>
        <taxon>Panicoideae</taxon>
        <taxon>Panicodae</taxon>
        <taxon>Paniceae</taxon>
        <taxon>Cenchrinae</taxon>
        <taxon>Setaria</taxon>
    </lineage>
</organism>
<keyword evidence="2" id="KW-1185">Reference proteome</keyword>
<protein>
    <submittedName>
        <fullName evidence="1">Uncharacterized protein</fullName>
    </submittedName>
</protein>
<sequence length="175" mass="20471">MPVPYAPHPTSFHPLSSWGWNDPWAHIPSYFRPYHVEYAAPREPSCARQPYVENDHFEQKDRSSVQKKKKVVKQVYRVKRDGHKDKSSNLNLINEKLISVLSTSAINSKKRKNQPLILQNYWSLHHPFALQMSYMSMYWNSSLDIFGYPSYSYFDPWMPHGSLYHGGLSANCCAY</sequence>
<dbReference type="EMBL" id="CM016554">
    <property type="protein sequence ID" value="TKW26557.1"/>
    <property type="molecule type" value="Genomic_DNA"/>
</dbReference>
<reference evidence="1" key="1">
    <citation type="submission" date="2019-03" db="EMBL/GenBank/DDBJ databases">
        <title>WGS assembly of Setaria viridis.</title>
        <authorList>
            <person name="Huang P."/>
            <person name="Jenkins J."/>
            <person name="Grimwood J."/>
            <person name="Barry K."/>
            <person name="Healey A."/>
            <person name="Mamidi S."/>
            <person name="Sreedasyam A."/>
            <person name="Shu S."/>
            <person name="Feldman M."/>
            <person name="Wu J."/>
            <person name="Yu Y."/>
            <person name="Chen C."/>
            <person name="Johnson J."/>
            <person name="Rokhsar D."/>
            <person name="Baxter I."/>
            <person name="Schmutz J."/>
            <person name="Brutnell T."/>
            <person name="Kellogg E."/>
        </authorList>
    </citation>
    <scope>NUCLEOTIDE SEQUENCE [LARGE SCALE GENOMIC DNA]</scope>
</reference>
<dbReference type="AlphaFoldDB" id="A0A4U6VPT3"/>
<dbReference type="Proteomes" id="UP000298652">
    <property type="component" value="Chromosome 3"/>
</dbReference>
<name>A0A4U6VPT3_SETVI</name>
<accession>A0A4U6VPT3</accession>
<dbReference type="Gramene" id="TKW26557">
    <property type="protein sequence ID" value="TKW26557"/>
    <property type="gene ID" value="SEVIR_3G198000v2"/>
</dbReference>
<proteinExistence type="predicted"/>
<gene>
    <name evidence="1" type="ORF">SEVIR_3G198000v2</name>
</gene>
<evidence type="ECO:0000313" key="1">
    <source>
        <dbReference type="EMBL" id="TKW26557.1"/>
    </source>
</evidence>